<dbReference type="Proteomes" id="UP000681722">
    <property type="component" value="Unassembled WGS sequence"/>
</dbReference>
<evidence type="ECO:0000313" key="3">
    <source>
        <dbReference type="EMBL" id="CAF4168845.1"/>
    </source>
</evidence>
<dbReference type="AlphaFoldDB" id="A0A815FDJ2"/>
<proteinExistence type="predicted"/>
<evidence type="ECO:0000313" key="2">
    <source>
        <dbReference type="EMBL" id="CAF1391674.1"/>
    </source>
</evidence>
<dbReference type="Proteomes" id="UP000682733">
    <property type="component" value="Unassembled WGS sequence"/>
</dbReference>
<evidence type="ECO:0000313" key="4">
    <source>
        <dbReference type="EMBL" id="CAF4199314.1"/>
    </source>
</evidence>
<dbReference type="EMBL" id="CAJOBC010048324">
    <property type="protein sequence ID" value="CAF4168845.1"/>
    <property type="molecule type" value="Genomic_DNA"/>
</dbReference>
<sequence length="81" mass="9551">YEDTSKHYAMESDYLSKFLVIANERNLSQHDSIKQFKNADFGLELKDFIAFMNADIAFNEEDKNQLKCVWEKDILPELSQK</sequence>
<feature type="non-terminal residue" evidence="1">
    <location>
        <position position="1"/>
    </location>
</feature>
<dbReference type="EMBL" id="CAJNOK010025568">
    <property type="protein sequence ID" value="CAF1391674.1"/>
    <property type="molecule type" value="Genomic_DNA"/>
</dbReference>
<gene>
    <name evidence="1" type="ORF">GPM918_LOCUS29524</name>
    <name evidence="2" type="ORF">OVA965_LOCUS32606</name>
    <name evidence="3" type="ORF">SRO942_LOCUS30109</name>
    <name evidence="4" type="ORF">TMI583_LOCUS33469</name>
</gene>
<dbReference type="EMBL" id="CAJOBA010047279">
    <property type="protein sequence ID" value="CAF4199314.1"/>
    <property type="molecule type" value="Genomic_DNA"/>
</dbReference>
<dbReference type="Proteomes" id="UP000677228">
    <property type="component" value="Unassembled WGS sequence"/>
</dbReference>
<protein>
    <submittedName>
        <fullName evidence="1">Uncharacterized protein</fullName>
    </submittedName>
</protein>
<keyword evidence="5" id="KW-1185">Reference proteome</keyword>
<evidence type="ECO:0000313" key="1">
    <source>
        <dbReference type="EMBL" id="CAF1322104.1"/>
    </source>
</evidence>
<evidence type="ECO:0000313" key="5">
    <source>
        <dbReference type="Proteomes" id="UP000663829"/>
    </source>
</evidence>
<comment type="caution">
    <text evidence="1">The sequence shown here is derived from an EMBL/GenBank/DDBJ whole genome shotgun (WGS) entry which is preliminary data.</text>
</comment>
<accession>A0A815FDJ2</accession>
<organism evidence="1 5">
    <name type="scientific">Didymodactylos carnosus</name>
    <dbReference type="NCBI Taxonomy" id="1234261"/>
    <lineage>
        <taxon>Eukaryota</taxon>
        <taxon>Metazoa</taxon>
        <taxon>Spiralia</taxon>
        <taxon>Gnathifera</taxon>
        <taxon>Rotifera</taxon>
        <taxon>Eurotatoria</taxon>
        <taxon>Bdelloidea</taxon>
        <taxon>Philodinida</taxon>
        <taxon>Philodinidae</taxon>
        <taxon>Didymodactylos</taxon>
    </lineage>
</organism>
<reference evidence="1" key="1">
    <citation type="submission" date="2021-02" db="EMBL/GenBank/DDBJ databases">
        <authorList>
            <person name="Nowell W R."/>
        </authorList>
    </citation>
    <scope>NUCLEOTIDE SEQUENCE</scope>
</reference>
<dbReference type="EMBL" id="CAJNOQ010013465">
    <property type="protein sequence ID" value="CAF1322104.1"/>
    <property type="molecule type" value="Genomic_DNA"/>
</dbReference>
<name>A0A815FDJ2_9BILA</name>
<dbReference type="Proteomes" id="UP000663829">
    <property type="component" value="Unassembled WGS sequence"/>
</dbReference>